<protein>
    <submittedName>
        <fullName evidence="1">Unannotated protein</fullName>
    </submittedName>
</protein>
<evidence type="ECO:0000313" key="1">
    <source>
        <dbReference type="EMBL" id="CAB4773289.1"/>
    </source>
</evidence>
<accession>A0A6J6VPE3</accession>
<name>A0A6J6VPE3_9ZZZZ</name>
<reference evidence="1" key="1">
    <citation type="submission" date="2020-05" db="EMBL/GenBank/DDBJ databases">
        <authorList>
            <person name="Chiriac C."/>
            <person name="Salcher M."/>
            <person name="Ghai R."/>
            <person name="Kavagutti S V."/>
        </authorList>
    </citation>
    <scope>NUCLEOTIDE SEQUENCE</scope>
</reference>
<gene>
    <name evidence="1" type="ORF">UFOPK2938_00271</name>
</gene>
<dbReference type="AlphaFoldDB" id="A0A6J6VPE3"/>
<sequence length="78" mass="8843">MKFAFHLQQTLGFFFGQLEDWDAGRNRQHFSNQFLIHNSSDVHVAGLPFALALSLFEQQVLFGVAQSGGLFKVLRIDC</sequence>
<organism evidence="1">
    <name type="scientific">freshwater metagenome</name>
    <dbReference type="NCBI Taxonomy" id="449393"/>
    <lineage>
        <taxon>unclassified sequences</taxon>
        <taxon>metagenomes</taxon>
        <taxon>ecological metagenomes</taxon>
    </lineage>
</organism>
<dbReference type="EMBL" id="CAEZZX010000034">
    <property type="protein sequence ID" value="CAB4773289.1"/>
    <property type="molecule type" value="Genomic_DNA"/>
</dbReference>
<proteinExistence type="predicted"/>